<feature type="compositionally biased region" description="Basic and acidic residues" evidence="1">
    <location>
        <begin position="45"/>
        <end position="66"/>
    </location>
</feature>
<dbReference type="EMBL" id="JABDTM020029969">
    <property type="protein sequence ID" value="KAH0807637.1"/>
    <property type="molecule type" value="Genomic_DNA"/>
</dbReference>
<evidence type="ECO:0000313" key="4">
    <source>
        <dbReference type="Proteomes" id="UP000719412"/>
    </source>
</evidence>
<dbReference type="AlphaFoldDB" id="A0A8J6L612"/>
<evidence type="ECO:0000256" key="1">
    <source>
        <dbReference type="SAM" id="MobiDB-lite"/>
    </source>
</evidence>
<gene>
    <name evidence="3" type="ORF">GEV33_015155</name>
    <name evidence="2" type="ORF">GEV33_015158</name>
</gene>
<reference evidence="3" key="1">
    <citation type="journal article" date="2020" name="J Insects Food Feed">
        <title>The yellow mealworm (Tenebrio molitor) genome: a resource for the emerging insects as food and feed industry.</title>
        <authorList>
            <person name="Eriksson T."/>
            <person name="Andere A."/>
            <person name="Kelstrup H."/>
            <person name="Emery V."/>
            <person name="Picard C."/>
        </authorList>
    </citation>
    <scope>NUCLEOTIDE SEQUENCE</scope>
    <source>
        <strain evidence="3">Stoneville</strain>
        <tissue evidence="3">Whole head</tissue>
    </source>
</reference>
<proteinExistence type="predicted"/>
<feature type="region of interest" description="Disordered" evidence="1">
    <location>
        <begin position="1"/>
        <end position="69"/>
    </location>
</feature>
<evidence type="ECO:0000313" key="3">
    <source>
        <dbReference type="EMBL" id="KAH0807637.1"/>
    </source>
</evidence>
<reference evidence="3" key="2">
    <citation type="submission" date="2021-08" db="EMBL/GenBank/DDBJ databases">
        <authorList>
            <person name="Eriksson T."/>
        </authorList>
    </citation>
    <scope>NUCLEOTIDE SEQUENCE</scope>
    <source>
        <strain evidence="3">Stoneville</strain>
        <tissue evidence="3">Whole head</tissue>
    </source>
</reference>
<accession>A0A8J6L612</accession>
<name>A0A8J6L612_TENMO</name>
<comment type="caution">
    <text evidence="3">The sequence shown here is derived from an EMBL/GenBank/DDBJ whole genome shotgun (WGS) entry which is preliminary data.</text>
</comment>
<dbReference type="EMBL" id="JABDTM020029971">
    <property type="protein sequence ID" value="KAH0807632.1"/>
    <property type="molecule type" value="Genomic_DNA"/>
</dbReference>
<keyword evidence="4" id="KW-1185">Reference proteome</keyword>
<feature type="compositionally biased region" description="Basic and acidic residues" evidence="1">
    <location>
        <begin position="1"/>
        <end position="38"/>
    </location>
</feature>
<evidence type="ECO:0000313" key="2">
    <source>
        <dbReference type="EMBL" id="KAH0807632.1"/>
    </source>
</evidence>
<protein>
    <submittedName>
        <fullName evidence="3">Uncharacterized protein</fullName>
    </submittedName>
</protein>
<dbReference type="Proteomes" id="UP000719412">
    <property type="component" value="Unassembled WGS sequence"/>
</dbReference>
<organism evidence="3 4">
    <name type="scientific">Tenebrio molitor</name>
    <name type="common">Yellow mealworm beetle</name>
    <dbReference type="NCBI Taxonomy" id="7067"/>
    <lineage>
        <taxon>Eukaryota</taxon>
        <taxon>Metazoa</taxon>
        <taxon>Ecdysozoa</taxon>
        <taxon>Arthropoda</taxon>
        <taxon>Hexapoda</taxon>
        <taxon>Insecta</taxon>
        <taxon>Pterygota</taxon>
        <taxon>Neoptera</taxon>
        <taxon>Endopterygota</taxon>
        <taxon>Coleoptera</taxon>
        <taxon>Polyphaga</taxon>
        <taxon>Cucujiformia</taxon>
        <taxon>Tenebrionidae</taxon>
        <taxon>Tenebrio</taxon>
    </lineage>
</organism>
<sequence length="118" mass="14737">MDGREEGKEKNTEKQEKEKYYQRKGYSSEKEERLEAKGRQMNVELSERDKDTDKQERRERIKESKSNRKYKRCMTEEILEYLERESARERKMMARFRCGNEERENRHRMEGEERRCRM</sequence>